<sequence length="202" mass="23523">MKTTPKRKEWEKDYSTQVVYLEEIKQSKATLRFGKNYIKNSEVSGQIYCERQVELKYIDGEVETEQLIVGRESHEVVVKDSNEGLFLNTLGFDTSSLLYSIIIAPLLIEKESPLLNKIPTMIYKKTEVYKLGYPTSFNDIANNNINAYVYEFELDIAKKNVNWALQYWKEEREAELTKNINKCRSCNYISGCERKNTISIQS</sequence>
<proteinExistence type="predicted"/>
<organism evidence="1">
    <name type="scientific">marine sediment metagenome</name>
    <dbReference type="NCBI Taxonomy" id="412755"/>
    <lineage>
        <taxon>unclassified sequences</taxon>
        <taxon>metagenomes</taxon>
        <taxon>ecological metagenomes</taxon>
    </lineage>
</organism>
<dbReference type="EMBL" id="LAZR01051752">
    <property type="protein sequence ID" value="KKK84490.1"/>
    <property type="molecule type" value="Genomic_DNA"/>
</dbReference>
<gene>
    <name evidence="1" type="ORF">LCGC14_2782810</name>
</gene>
<evidence type="ECO:0000313" key="1">
    <source>
        <dbReference type="EMBL" id="KKK84490.1"/>
    </source>
</evidence>
<comment type="caution">
    <text evidence="1">The sequence shown here is derived from an EMBL/GenBank/DDBJ whole genome shotgun (WGS) entry which is preliminary data.</text>
</comment>
<name>A0A0F8ZEX4_9ZZZZ</name>
<reference evidence="1" key="1">
    <citation type="journal article" date="2015" name="Nature">
        <title>Complex archaea that bridge the gap between prokaryotes and eukaryotes.</title>
        <authorList>
            <person name="Spang A."/>
            <person name="Saw J.H."/>
            <person name="Jorgensen S.L."/>
            <person name="Zaremba-Niedzwiedzka K."/>
            <person name="Martijn J."/>
            <person name="Lind A.E."/>
            <person name="van Eijk R."/>
            <person name="Schleper C."/>
            <person name="Guy L."/>
            <person name="Ettema T.J."/>
        </authorList>
    </citation>
    <scope>NUCLEOTIDE SEQUENCE</scope>
</reference>
<protein>
    <recommendedName>
        <fullName evidence="2">PD-(D/E)XK endonuclease-like domain-containing protein</fullName>
    </recommendedName>
</protein>
<evidence type="ECO:0008006" key="2">
    <source>
        <dbReference type="Google" id="ProtNLM"/>
    </source>
</evidence>
<dbReference type="AlphaFoldDB" id="A0A0F8ZEX4"/>
<accession>A0A0F8ZEX4</accession>